<gene>
    <name evidence="2" type="ORF">F0357_13100</name>
</gene>
<reference evidence="2 3" key="1">
    <citation type="submission" date="2019-09" db="EMBL/GenBank/DDBJ databases">
        <title>Segnochrobactrum spirostomi gen. nov., sp. nov., isolated from the ciliate Spirostomum cf. yagiui and description of a novel family, Segnochrobactraceae fam. nov. within the order Rhizobiales of the class Alphaproteobacteria.</title>
        <authorList>
            <person name="Akter S."/>
            <person name="Shazib S.U.A."/>
            <person name="Shin M.K."/>
        </authorList>
    </citation>
    <scope>NUCLEOTIDE SEQUENCE [LARGE SCALE GENOMIC DNA]</scope>
    <source>
        <strain evidence="2 3">Sp-1</strain>
    </source>
</reference>
<evidence type="ECO:0000256" key="1">
    <source>
        <dbReference type="SAM" id="MobiDB-lite"/>
    </source>
</evidence>
<accession>A0A6A7Y5D6</accession>
<protein>
    <recommendedName>
        <fullName evidence="4">Lipoprotein</fullName>
    </recommendedName>
</protein>
<evidence type="ECO:0000313" key="3">
    <source>
        <dbReference type="Proteomes" id="UP000332515"/>
    </source>
</evidence>
<feature type="region of interest" description="Disordered" evidence="1">
    <location>
        <begin position="1"/>
        <end position="25"/>
    </location>
</feature>
<dbReference type="AlphaFoldDB" id="A0A6A7Y5D6"/>
<comment type="caution">
    <text evidence="2">The sequence shown here is derived from an EMBL/GenBank/DDBJ whole genome shotgun (WGS) entry which is preliminary data.</text>
</comment>
<proteinExistence type="predicted"/>
<name>A0A6A7Y5D6_9HYPH</name>
<dbReference type="EMBL" id="VWNA01000001">
    <property type="protein sequence ID" value="MQT13557.1"/>
    <property type="molecule type" value="Genomic_DNA"/>
</dbReference>
<keyword evidence="3" id="KW-1185">Reference proteome</keyword>
<dbReference type="Proteomes" id="UP000332515">
    <property type="component" value="Unassembled WGS sequence"/>
</dbReference>
<evidence type="ECO:0008006" key="4">
    <source>
        <dbReference type="Google" id="ProtNLM"/>
    </source>
</evidence>
<evidence type="ECO:0000313" key="2">
    <source>
        <dbReference type="EMBL" id="MQT13557.1"/>
    </source>
</evidence>
<organism evidence="2 3">
    <name type="scientific">Segnochrobactrum spirostomi</name>
    <dbReference type="NCBI Taxonomy" id="2608987"/>
    <lineage>
        <taxon>Bacteria</taxon>
        <taxon>Pseudomonadati</taxon>
        <taxon>Pseudomonadota</taxon>
        <taxon>Alphaproteobacteria</taxon>
        <taxon>Hyphomicrobiales</taxon>
        <taxon>Segnochrobactraceae</taxon>
        <taxon>Segnochrobactrum</taxon>
    </lineage>
</organism>
<sequence>MIRSVGRSLEGTKSQGHVNGSGAPKRSRAPLFGAVGLMLGLALAGCGPSKPFVQESPFPPAVDPAKATIYIETPTGIPGNTATALMSSFKKYAKQEGVNFVALRDTPPTYSLRCHFNAVGDTAAVTVISICDMVDGAGRRVHRITVQEPGGTTQGDPWTSVGTGVSDLIAQRTVVAIRAWLYGGNV</sequence>
<dbReference type="RefSeq" id="WP_153482388.1">
    <property type="nucleotide sequence ID" value="NZ_VWNA01000001.1"/>
</dbReference>